<feature type="region of interest" description="Disordered" evidence="7">
    <location>
        <begin position="449"/>
        <end position="468"/>
    </location>
</feature>
<dbReference type="PANTHER" id="PTHR24340:SF70">
    <property type="entry name" value="NK7.1, ISOFORM A"/>
    <property type="match status" value="1"/>
</dbReference>
<dbReference type="RefSeq" id="XP_022664017.1">
    <property type="nucleotide sequence ID" value="XM_022808282.1"/>
</dbReference>
<feature type="region of interest" description="Disordered" evidence="7">
    <location>
        <begin position="82"/>
        <end position="235"/>
    </location>
</feature>
<dbReference type="GeneID" id="111251594"/>
<dbReference type="OMA" id="WHEHRYA"/>
<dbReference type="GO" id="GO:0000978">
    <property type="term" value="F:RNA polymerase II cis-regulatory region sequence-specific DNA binding"/>
    <property type="evidence" value="ECO:0007669"/>
    <property type="project" value="TreeGrafter"/>
</dbReference>
<dbReference type="OrthoDB" id="6159439at2759"/>
<feature type="compositionally biased region" description="Polar residues" evidence="7">
    <location>
        <begin position="100"/>
        <end position="109"/>
    </location>
</feature>
<feature type="DNA-binding region" description="Homeobox" evidence="5">
    <location>
        <begin position="232"/>
        <end position="291"/>
    </location>
</feature>
<evidence type="ECO:0000313" key="9">
    <source>
        <dbReference type="EnsemblMetazoa" id="XP_022664017"/>
    </source>
</evidence>
<sequence length="498" mass="52675">MTSWHEHRYASPPKSPTPHFIVDILGIQKRAVSTAHSANRPLNLVAIDGDCSNSPPCSPPLRQHAGNLQQRHQQVAVEALAGAGQPGNHPSHLLGAFFQNGGSTKNTGAPSPLPAHVAPRGLTFDDEKAFLNNNNNSSNNNNNTTTNTTSVDGTTKRARLMGIGAPSLGTLGDSSPPMSPLALTTSPAVDSDCSSSDNTTSGVGPGGPGSNSQNQSPADRDKAAALAQQQRKKKARTTFTGRQIFELEKQFELKKYLSSSERAEMAKLLNVTETQVKIWFQNRRTKWKKQDGISNAEAAELKMGEKAKSKLQAQAAKQAAAAAAHKASALSALSAQVSAQLQAPPPAHHPHSVHHTNSLSNSHSHSHQLQHLHQLAALSSAAAVSAELSSAFGAPDLAGRQPPPHPPAELRLRQMELSGLSGFHGGRSLLEPSRSPCRSPLTSAENISKCLQVPPGSGDQRLTPSTLPPTLQLRAAAALQQLHSDDEDDDEEIDPCGS</sequence>
<dbReference type="InterPro" id="IPR001356">
    <property type="entry name" value="HD"/>
</dbReference>
<feature type="domain" description="Homeobox" evidence="8">
    <location>
        <begin position="230"/>
        <end position="290"/>
    </location>
</feature>
<dbReference type="Gene3D" id="1.10.10.60">
    <property type="entry name" value="Homeodomain-like"/>
    <property type="match status" value="1"/>
</dbReference>
<dbReference type="GO" id="GO:0000981">
    <property type="term" value="F:DNA-binding transcription factor activity, RNA polymerase II-specific"/>
    <property type="evidence" value="ECO:0007669"/>
    <property type="project" value="InterPro"/>
</dbReference>
<dbReference type="InterPro" id="IPR050394">
    <property type="entry name" value="Homeobox_NK-like"/>
</dbReference>
<dbReference type="SUPFAM" id="SSF46689">
    <property type="entry name" value="Homeodomain-like"/>
    <property type="match status" value="1"/>
</dbReference>
<dbReference type="PROSITE" id="PS00027">
    <property type="entry name" value="HOMEOBOX_1"/>
    <property type="match status" value="1"/>
</dbReference>
<dbReference type="InterPro" id="IPR020479">
    <property type="entry name" value="HD_metazoa"/>
</dbReference>
<dbReference type="EnsemblMetazoa" id="XM_022808282">
    <property type="protein sequence ID" value="XP_022664017"/>
    <property type="gene ID" value="LOC111251594"/>
</dbReference>
<dbReference type="InParanoid" id="A0A7M7MHS2"/>
<dbReference type="Proteomes" id="UP000594260">
    <property type="component" value="Unplaced"/>
</dbReference>
<dbReference type="GO" id="GO:0005634">
    <property type="term" value="C:nucleus"/>
    <property type="evidence" value="ECO:0007669"/>
    <property type="project" value="UniProtKB-SubCell"/>
</dbReference>
<keyword evidence="2 5" id="KW-0238">DNA-binding</keyword>
<comment type="subcellular location">
    <subcellularLocation>
        <location evidence="1 5 6">Nucleus</location>
    </subcellularLocation>
</comment>
<feature type="compositionally biased region" description="Low complexity" evidence="7">
    <location>
        <begin position="132"/>
        <end position="150"/>
    </location>
</feature>
<evidence type="ECO:0000259" key="8">
    <source>
        <dbReference type="PROSITE" id="PS50071"/>
    </source>
</evidence>
<dbReference type="InterPro" id="IPR017970">
    <property type="entry name" value="Homeobox_CS"/>
</dbReference>
<evidence type="ECO:0000256" key="4">
    <source>
        <dbReference type="ARBA" id="ARBA00023242"/>
    </source>
</evidence>
<evidence type="ECO:0000256" key="7">
    <source>
        <dbReference type="SAM" id="MobiDB-lite"/>
    </source>
</evidence>
<dbReference type="GO" id="GO:0030154">
    <property type="term" value="P:cell differentiation"/>
    <property type="evidence" value="ECO:0007669"/>
    <property type="project" value="TreeGrafter"/>
</dbReference>
<proteinExistence type="predicted"/>
<evidence type="ECO:0000256" key="2">
    <source>
        <dbReference type="ARBA" id="ARBA00023125"/>
    </source>
</evidence>
<organism evidence="9 10">
    <name type="scientific">Varroa destructor</name>
    <name type="common">Honeybee mite</name>
    <dbReference type="NCBI Taxonomy" id="109461"/>
    <lineage>
        <taxon>Eukaryota</taxon>
        <taxon>Metazoa</taxon>
        <taxon>Ecdysozoa</taxon>
        <taxon>Arthropoda</taxon>
        <taxon>Chelicerata</taxon>
        <taxon>Arachnida</taxon>
        <taxon>Acari</taxon>
        <taxon>Parasitiformes</taxon>
        <taxon>Mesostigmata</taxon>
        <taxon>Gamasina</taxon>
        <taxon>Dermanyssoidea</taxon>
        <taxon>Varroidae</taxon>
        <taxon>Varroa</taxon>
    </lineage>
</organism>
<keyword evidence="10" id="KW-1185">Reference proteome</keyword>
<evidence type="ECO:0000256" key="5">
    <source>
        <dbReference type="PROSITE-ProRule" id="PRU00108"/>
    </source>
</evidence>
<evidence type="ECO:0000313" key="10">
    <source>
        <dbReference type="Proteomes" id="UP000594260"/>
    </source>
</evidence>
<name>A0A7M7MHS2_VARDE</name>
<dbReference type="Pfam" id="PF00046">
    <property type="entry name" value="Homeodomain"/>
    <property type="match status" value="1"/>
</dbReference>
<protein>
    <recommendedName>
        <fullName evidence="8">Homeobox domain-containing protein</fullName>
    </recommendedName>
</protein>
<feature type="region of interest" description="Disordered" evidence="7">
    <location>
        <begin position="339"/>
        <end position="370"/>
    </location>
</feature>
<dbReference type="PRINTS" id="PR00024">
    <property type="entry name" value="HOMEOBOX"/>
</dbReference>
<keyword evidence="3 5" id="KW-0371">Homeobox</keyword>
<evidence type="ECO:0000256" key="3">
    <source>
        <dbReference type="ARBA" id="ARBA00023155"/>
    </source>
</evidence>
<dbReference type="InterPro" id="IPR009057">
    <property type="entry name" value="Homeodomain-like_sf"/>
</dbReference>
<feature type="compositionally biased region" description="Low complexity" evidence="7">
    <location>
        <begin position="190"/>
        <end position="202"/>
    </location>
</feature>
<evidence type="ECO:0000256" key="1">
    <source>
        <dbReference type="ARBA" id="ARBA00004123"/>
    </source>
</evidence>
<dbReference type="KEGG" id="vde:111251594"/>
<dbReference type="PANTHER" id="PTHR24340">
    <property type="entry name" value="HOMEOBOX PROTEIN NKX"/>
    <property type="match status" value="1"/>
</dbReference>
<evidence type="ECO:0000256" key="6">
    <source>
        <dbReference type="RuleBase" id="RU000682"/>
    </source>
</evidence>
<accession>A0A7M7MHS2</accession>
<keyword evidence="4 5" id="KW-0539">Nucleus</keyword>
<dbReference type="CDD" id="cd00086">
    <property type="entry name" value="homeodomain"/>
    <property type="match status" value="1"/>
</dbReference>
<dbReference type="AlphaFoldDB" id="A0A7M7MHS2"/>
<dbReference type="PROSITE" id="PS50071">
    <property type="entry name" value="HOMEOBOX_2"/>
    <property type="match status" value="1"/>
</dbReference>
<dbReference type="SMART" id="SM00389">
    <property type="entry name" value="HOX"/>
    <property type="match status" value="1"/>
</dbReference>
<reference evidence="9" key="1">
    <citation type="submission" date="2021-01" db="UniProtKB">
        <authorList>
            <consortium name="EnsemblMetazoa"/>
        </authorList>
    </citation>
    <scope>IDENTIFICATION</scope>
</reference>